<dbReference type="PROSITE" id="PS51257">
    <property type="entry name" value="PROKAR_LIPOPROTEIN"/>
    <property type="match status" value="1"/>
</dbReference>
<dbReference type="Proteomes" id="UP000029223">
    <property type="component" value="Unassembled WGS sequence"/>
</dbReference>
<evidence type="ECO:0008006" key="3">
    <source>
        <dbReference type="Google" id="ProtNLM"/>
    </source>
</evidence>
<gene>
    <name evidence="1" type="ORF">JCM19239_3944</name>
</gene>
<comment type="caution">
    <text evidence="1">The sequence shown here is derived from an EMBL/GenBank/DDBJ whole genome shotgun (WGS) entry which is preliminary data.</text>
</comment>
<evidence type="ECO:0000313" key="1">
    <source>
        <dbReference type="EMBL" id="GAL24241.1"/>
    </source>
</evidence>
<accession>A0ABQ0J628</accession>
<keyword evidence="2" id="KW-1185">Reference proteome</keyword>
<sequence>MSKTKVAVVGLVLLILSGCAQKPRQVEAGVKLVEPTNLVTGERIPQKYWSELNNPVTTKIDANGMLIDVGKLYTSGLGQECRSLQISGDPNENRTRIACSVIEAADNTTSTSDTIKVWYLTNNIVETSTIIKIQ</sequence>
<evidence type="ECO:0000313" key="2">
    <source>
        <dbReference type="Proteomes" id="UP000029223"/>
    </source>
</evidence>
<organism evidence="1 2">
    <name type="scientific">Vibrio variabilis</name>
    <dbReference type="NCBI Taxonomy" id="990271"/>
    <lineage>
        <taxon>Bacteria</taxon>
        <taxon>Pseudomonadati</taxon>
        <taxon>Pseudomonadota</taxon>
        <taxon>Gammaproteobacteria</taxon>
        <taxon>Vibrionales</taxon>
        <taxon>Vibrionaceae</taxon>
        <taxon>Vibrio</taxon>
    </lineage>
</organism>
<name>A0ABQ0J628_9VIBR</name>
<reference evidence="2" key="1">
    <citation type="submission" date="2014-09" db="EMBL/GenBank/DDBJ databases">
        <title>Vibrio variabilis JCM 19239. (C206) whole genome shotgun sequence.</title>
        <authorList>
            <person name="Sawabe T."/>
            <person name="Meirelles P."/>
            <person name="Nakanishi M."/>
            <person name="Sayaka M."/>
            <person name="Hattori M."/>
            <person name="Ohkuma M."/>
        </authorList>
    </citation>
    <scope>NUCLEOTIDE SEQUENCE [LARGE SCALE GENOMIC DNA]</scope>
    <source>
        <strain evidence="2">JCM 19239</strain>
    </source>
</reference>
<protein>
    <recommendedName>
        <fullName evidence="3">Lipoprotein</fullName>
    </recommendedName>
</protein>
<dbReference type="EMBL" id="BBMS01000003">
    <property type="protein sequence ID" value="GAL24241.1"/>
    <property type="molecule type" value="Genomic_DNA"/>
</dbReference>
<proteinExistence type="predicted"/>